<sequence length="1344" mass="136415">MATAGEESNPYDGGLGAGGKFRKRPFRRTTKTTPYDRPPTSIRNPSGTGDRNGWLSRLVDPARRLITSSAHRLFASVFTKRLPPPPPQTPQALESGTNQEPRENQPEATSKVPSVVQGAIIGCENPVNHTEESGVAELEKILKQKTFTRSEIDHLTRLLCSRSADIPGGNEEKRPELISVVSHDKKEEFPKTPVREHVTENHLISTPVVSSTVIDDVVASPAELAKAYMGNKTPKVSASRLGLQNQVPRGDLTCPSNKNFPSMSSTMSLVPRSSGHVGNLGNSFVTPRLRGRSAIYSMARTPYSRVNSSTLLKSSGTASDAFGGPSSSSQSAWEQKRISGSTQGVLKRRSSVLDNDIGSVGPIRRIRQKSNLLSSRNLSLPTSAGPSARIAGNSSAALDTLAENGDNSSPGTSVTTVPSKSSQTASKILQQLDMLVSPREKSPTKLSPSMLRGQALKSIENVDSSKFLENMQDTDKLSGSCTALPGICESMSGKHDKAKENGSTMMVALPNKAVPAVNGADSNSLMKDNNMPSVKASDSSVIKSIVPQPQQKSRAFQMSAHEDYLDLDDDDYPNGATPAEGRGRLDNCLMESKSAAPEAMIDKASSPEVIPNSSAAFNQKPDLKTSDGPTGVEKNAGITSPVVEVAISSLQSPLFVSSSTPIADRDVVPSQSNAPHMLSIGEKVVEAKQSNGAVTSFGFASTNVGEVSSVTGSSGIKLATSSDQKPENLSSCATTASGTTNYLSDKTDKESNLNAIFCSTPETAVTSSVSTSISAGSKFKLGASAADVSTFNNGSCASSPFSFSSPVPSLVPSNCQSSSSATATNNDTSAATITSASATANASISFTSSPSVEASIPSFTGAPVFKFSSSGDPSTSVSTLSATSGEATESKTQDTKLGNVGIFPFGSTSAFTGSGSSIFGGTSAASSSAGTTAEVANSGNSSSSGISSTIMNSGSGFFSSTFSPVTSTSNGIFGGSSASTSTGNGIFGGTSATTSTGTGLFGGTSAATSTGNGIFGGTSATSTGSSIFGGTSLPVSGTGSIFSTKAAGTATGSNVFGFSAPATSTSTSQSQGLNPFNAVNTQASAAGTGIGTSSQSTPIQFSSSASSPSFGLAGNATFSSGSSIFGSSATVAKPFSSGSSSGISSSSSETKSLSSSSGIAGGAFGSTWQAPKTPTFGSSSGFSFGSSTSVSAPSGASSIFGSSTGASSSSIFSFTSAAAATPSQPVFGNTSPGLVFGSTLSSNNDQMEDSMAEDTVQASPAVVTFNQQPISPPASGFVFGASNPPAAGSVPFGTQPSIAAPQNPSPFLASGSLEFVGGGSFSLGTSGGDKSARKYVKVRKQRKK</sequence>
<organism evidence="2 3">
    <name type="scientific">Gossypium raimondii</name>
    <name type="common">Peruvian cotton</name>
    <name type="synonym">Gossypium klotzschianum subsp. raimondii</name>
    <dbReference type="NCBI Taxonomy" id="29730"/>
    <lineage>
        <taxon>Eukaryota</taxon>
        <taxon>Viridiplantae</taxon>
        <taxon>Streptophyta</taxon>
        <taxon>Embryophyta</taxon>
        <taxon>Tracheophyta</taxon>
        <taxon>Spermatophyta</taxon>
        <taxon>Magnoliopsida</taxon>
        <taxon>eudicotyledons</taxon>
        <taxon>Gunneridae</taxon>
        <taxon>Pentapetalae</taxon>
        <taxon>rosids</taxon>
        <taxon>malvids</taxon>
        <taxon>Malvales</taxon>
        <taxon>Malvaceae</taxon>
        <taxon>Malvoideae</taxon>
        <taxon>Gossypium</taxon>
    </lineage>
</organism>
<dbReference type="GO" id="GO:0071763">
    <property type="term" value="P:nuclear membrane organization"/>
    <property type="evidence" value="ECO:0007669"/>
    <property type="project" value="TreeGrafter"/>
</dbReference>
<accession>A0A0D2V8C4</accession>
<dbReference type="OrthoDB" id="653468at2759"/>
<feature type="compositionally biased region" description="Low complexity" evidence="1">
    <location>
        <begin position="869"/>
        <end position="881"/>
    </location>
</feature>
<dbReference type="GO" id="GO:0016973">
    <property type="term" value="P:poly(A)+ mRNA export from nucleus"/>
    <property type="evidence" value="ECO:0007669"/>
    <property type="project" value="TreeGrafter"/>
</dbReference>
<feature type="compositionally biased region" description="Basic residues" evidence="1">
    <location>
        <begin position="1333"/>
        <end position="1344"/>
    </location>
</feature>
<reference evidence="2 3" key="1">
    <citation type="journal article" date="2012" name="Nature">
        <title>Repeated polyploidization of Gossypium genomes and the evolution of spinnable cotton fibres.</title>
        <authorList>
            <person name="Paterson A.H."/>
            <person name="Wendel J.F."/>
            <person name="Gundlach H."/>
            <person name="Guo H."/>
            <person name="Jenkins J."/>
            <person name="Jin D."/>
            <person name="Llewellyn D."/>
            <person name="Showmaker K.C."/>
            <person name="Shu S."/>
            <person name="Udall J."/>
            <person name="Yoo M.J."/>
            <person name="Byers R."/>
            <person name="Chen W."/>
            <person name="Doron-Faigenboim A."/>
            <person name="Duke M.V."/>
            <person name="Gong L."/>
            <person name="Grimwood J."/>
            <person name="Grover C."/>
            <person name="Grupp K."/>
            <person name="Hu G."/>
            <person name="Lee T.H."/>
            <person name="Li J."/>
            <person name="Lin L."/>
            <person name="Liu T."/>
            <person name="Marler B.S."/>
            <person name="Page J.T."/>
            <person name="Roberts A.W."/>
            <person name="Romanel E."/>
            <person name="Sanders W.S."/>
            <person name="Szadkowski E."/>
            <person name="Tan X."/>
            <person name="Tang H."/>
            <person name="Xu C."/>
            <person name="Wang J."/>
            <person name="Wang Z."/>
            <person name="Zhang D."/>
            <person name="Zhang L."/>
            <person name="Ashrafi H."/>
            <person name="Bedon F."/>
            <person name="Bowers J.E."/>
            <person name="Brubaker C.L."/>
            <person name="Chee P.W."/>
            <person name="Das S."/>
            <person name="Gingle A.R."/>
            <person name="Haigler C.H."/>
            <person name="Harker D."/>
            <person name="Hoffmann L.V."/>
            <person name="Hovav R."/>
            <person name="Jones D.C."/>
            <person name="Lemke C."/>
            <person name="Mansoor S."/>
            <person name="ur Rahman M."/>
            <person name="Rainville L.N."/>
            <person name="Rambani A."/>
            <person name="Reddy U.K."/>
            <person name="Rong J.K."/>
            <person name="Saranga Y."/>
            <person name="Scheffler B.E."/>
            <person name="Scheffler J.A."/>
            <person name="Stelly D.M."/>
            <person name="Triplett B.A."/>
            <person name="Van Deynze A."/>
            <person name="Vaslin M.F."/>
            <person name="Waghmare V.N."/>
            <person name="Walford S.A."/>
            <person name="Wright R.J."/>
            <person name="Zaki E.A."/>
            <person name="Zhang T."/>
            <person name="Dennis E.S."/>
            <person name="Mayer K.F."/>
            <person name="Peterson D.G."/>
            <person name="Rokhsar D.S."/>
            <person name="Wang X."/>
            <person name="Schmutz J."/>
        </authorList>
    </citation>
    <scope>NUCLEOTIDE SEQUENCE [LARGE SCALE GENOMIC DNA]</scope>
</reference>
<protein>
    <recommendedName>
        <fullName evidence="4">Nuclear pore complex protein NUP1</fullName>
    </recommendedName>
</protein>
<keyword evidence="3" id="KW-1185">Reference proteome</keyword>
<feature type="region of interest" description="Disordered" evidence="1">
    <location>
        <begin position="869"/>
        <end position="895"/>
    </location>
</feature>
<proteinExistence type="predicted"/>
<evidence type="ECO:0000256" key="1">
    <source>
        <dbReference type="SAM" id="MobiDB-lite"/>
    </source>
</evidence>
<dbReference type="GO" id="GO:0005635">
    <property type="term" value="C:nuclear envelope"/>
    <property type="evidence" value="ECO:0007669"/>
    <property type="project" value="TreeGrafter"/>
</dbReference>
<gene>
    <name evidence="2" type="ORF">B456_012G022500</name>
</gene>
<dbReference type="PANTHER" id="PTHR33416">
    <property type="entry name" value="NUCLEAR PORE COMPLEX PROTEIN NUP1"/>
    <property type="match status" value="1"/>
</dbReference>
<feature type="region of interest" description="Disordered" evidence="1">
    <location>
        <begin position="400"/>
        <end position="424"/>
    </location>
</feature>
<feature type="compositionally biased region" description="Polar residues" evidence="1">
    <location>
        <begin position="325"/>
        <end position="344"/>
    </location>
</feature>
<evidence type="ECO:0000313" key="2">
    <source>
        <dbReference type="EMBL" id="KJB78364.1"/>
    </source>
</evidence>
<feature type="region of interest" description="Disordered" evidence="1">
    <location>
        <begin position="1320"/>
        <end position="1344"/>
    </location>
</feature>
<evidence type="ECO:0000313" key="3">
    <source>
        <dbReference type="Proteomes" id="UP000032304"/>
    </source>
</evidence>
<dbReference type="EMBL" id="CM001751">
    <property type="protein sequence ID" value="KJB78364.1"/>
    <property type="molecule type" value="Genomic_DNA"/>
</dbReference>
<feature type="compositionally biased region" description="Basic residues" evidence="1">
    <location>
        <begin position="20"/>
        <end position="30"/>
    </location>
</feature>
<dbReference type="PANTHER" id="PTHR33416:SF20">
    <property type="entry name" value="NUCLEAR PORE COMPLEX PROTEIN NUP1"/>
    <property type="match status" value="1"/>
</dbReference>
<feature type="region of interest" description="Disordered" evidence="1">
    <location>
        <begin position="433"/>
        <end position="452"/>
    </location>
</feature>
<feature type="compositionally biased region" description="Low complexity" evidence="1">
    <location>
        <begin position="408"/>
        <end position="424"/>
    </location>
</feature>
<feature type="region of interest" description="Disordered" evidence="1">
    <location>
        <begin position="314"/>
        <end position="346"/>
    </location>
</feature>
<feature type="region of interest" description="Disordered" evidence="1">
    <location>
        <begin position="609"/>
        <end position="632"/>
    </location>
</feature>
<dbReference type="Gramene" id="KJB78364">
    <property type="protein sequence ID" value="KJB78364"/>
    <property type="gene ID" value="B456_012G022500"/>
</dbReference>
<feature type="region of interest" description="Disordered" evidence="1">
    <location>
        <begin position="77"/>
        <end position="113"/>
    </location>
</feature>
<dbReference type="Proteomes" id="UP000032304">
    <property type="component" value="Chromosome 12"/>
</dbReference>
<feature type="region of interest" description="Disordered" evidence="1">
    <location>
        <begin position="1"/>
        <end position="55"/>
    </location>
</feature>
<evidence type="ECO:0008006" key="4">
    <source>
        <dbReference type="Google" id="ProtNLM"/>
    </source>
</evidence>
<name>A0A0D2V8C4_GOSRA</name>